<feature type="region of interest" description="Disordered" evidence="1">
    <location>
        <begin position="901"/>
        <end position="1095"/>
    </location>
</feature>
<feature type="compositionally biased region" description="Polar residues" evidence="1">
    <location>
        <begin position="937"/>
        <end position="950"/>
    </location>
</feature>
<evidence type="ECO:0000313" key="2">
    <source>
        <dbReference type="EMBL" id="KAK9131694.1"/>
    </source>
</evidence>
<reference evidence="2 3" key="1">
    <citation type="submission" date="2024-01" db="EMBL/GenBank/DDBJ databases">
        <title>Genome assemblies of Stephania.</title>
        <authorList>
            <person name="Yang L."/>
        </authorList>
    </citation>
    <scope>NUCLEOTIDE SEQUENCE [LARGE SCALE GENOMIC DNA]</scope>
    <source>
        <strain evidence="2">JXDWG</strain>
        <tissue evidence="2">Leaf</tissue>
    </source>
</reference>
<feature type="compositionally biased region" description="Basic residues" evidence="1">
    <location>
        <begin position="484"/>
        <end position="502"/>
    </location>
</feature>
<feature type="compositionally biased region" description="Basic and acidic residues" evidence="1">
    <location>
        <begin position="1078"/>
        <end position="1088"/>
    </location>
</feature>
<organism evidence="2 3">
    <name type="scientific">Stephania cephalantha</name>
    <dbReference type="NCBI Taxonomy" id="152367"/>
    <lineage>
        <taxon>Eukaryota</taxon>
        <taxon>Viridiplantae</taxon>
        <taxon>Streptophyta</taxon>
        <taxon>Embryophyta</taxon>
        <taxon>Tracheophyta</taxon>
        <taxon>Spermatophyta</taxon>
        <taxon>Magnoliopsida</taxon>
        <taxon>Ranunculales</taxon>
        <taxon>Menispermaceae</taxon>
        <taxon>Menispermoideae</taxon>
        <taxon>Cissampelideae</taxon>
        <taxon>Stephania</taxon>
    </lineage>
</organism>
<keyword evidence="3" id="KW-1185">Reference proteome</keyword>
<feature type="compositionally biased region" description="Low complexity" evidence="1">
    <location>
        <begin position="401"/>
        <end position="412"/>
    </location>
</feature>
<comment type="caution">
    <text evidence="2">The sequence shown here is derived from an EMBL/GenBank/DDBJ whole genome shotgun (WGS) entry which is preliminary data.</text>
</comment>
<accession>A0AAP0P689</accession>
<name>A0AAP0P689_9MAGN</name>
<dbReference type="PANTHER" id="PTHR31008:SF0">
    <property type="entry name" value="CSL1"/>
    <property type="match status" value="1"/>
</dbReference>
<feature type="compositionally biased region" description="Low complexity" evidence="1">
    <location>
        <begin position="968"/>
        <end position="980"/>
    </location>
</feature>
<feature type="compositionally biased region" description="Basic and acidic residues" evidence="1">
    <location>
        <begin position="817"/>
        <end position="839"/>
    </location>
</feature>
<sequence>MDSSTRLDYALFQLTPTRTRCDLVVVSGSRKEKVASGLLEPFVSHLRSAKDQISKGGYSITLRAPSLDQSWFTKGTLERFVRFVSTPEVLERFVTIEKEISQIECSVQSSELSDSIVADEGNATADGIGRKSIVPYKAKGESDGNGEVVQEENSKLRLHRVLEARKTVLRREQAMAYARAFAAGFEMDHIEDLIFFSDAFGASRLREACINFKELCQKKHNDGLWMDELAAMEACQQQELPYFGTSGIILTSENNTSKAQLELNGSLDASMSESSTSHASSDVNQVLANNRFVMLGQMPPTNAKPQFPMPWPNQMPPFMYNYQGPGAPQMPQYQGYPFPGMQVVPPYYQGSMQWPPQPEEYGEVKGFNHHRNHKSSSRAKEKTPNGKESEISEQDEQTEPSDSASGSDSAYSQHDRKNSSKRSRRKSNGKKSSRMVVIRNINYITSKRREGEDGASDESSPGEDEYIDGDALKQNVDDAVGSLAKHHKSTLHQHKKKGKNKKPIAGSESNDLDDQDLDNDALANNSNGSKTNDHWNAFQNLLMRDDDAATEEADKQRGVDVRDEYFTVHNSEVGHQFSSKGSVGPETEKGTKKVVATDSFIVTDRDEGFERSKYSENFENGESFHPSMKKRENGEELLFIRRTEGAVGIQDPLSDCAAELPIRKIQKGEDWFIVNQSEKSQVVASSGRTILNGDGAYFHNEKSKRDVLVDDSFMVQSQPMAHEQFDSQWRTEISMISDLSVASQYENGGLSLQKDKHNNPGNHEPDDLCMVLEREVDMGPAGASWSHDMDYELDMSLAEAARKRSGGDADGTVDDSAEIKNKKNNADSETKLVGKELRSKTGRGPLAKGKQELISRNRKPSTVSRATAPKSKSEKELACSILQEEENRKKMEELMIQRQKRIAERSAANGPSAASKRAPVVSKTAISSAKDDKKTTRSTASHKATFSSATIDRLSAVSVKQKVPPAPSKTTQPTKTSPKANGAIASTSPSTAKKENKNSSTSQVMPSQQINGTLSPKSDAKEKDQSNGSAVKLQVEPIDASEVKELSKPFPSVMELERKNISNEDNSAGKSDTVDPIEPSKNRDDNMELPKSVPVLQQEEEVIDVSKVNEFIVADNAQTMIKKDPSPTAVHREEETNVTNKAFPSSAEISESEIIPDAALSTPPPTTEMSPDQPHSRKKWISNESLPPATKGIKKLLMFGRKKPIAYA</sequence>
<feature type="region of interest" description="Disordered" evidence="1">
    <location>
        <begin position="802"/>
        <end position="877"/>
    </location>
</feature>
<feature type="region of interest" description="Disordered" evidence="1">
    <location>
        <begin position="1123"/>
        <end position="1187"/>
    </location>
</feature>
<feature type="compositionally biased region" description="Acidic residues" evidence="1">
    <location>
        <begin position="510"/>
        <end position="519"/>
    </location>
</feature>
<feature type="compositionally biased region" description="Basic and acidic residues" evidence="1">
    <location>
        <begin position="1123"/>
        <end position="1135"/>
    </location>
</feature>
<dbReference type="PANTHER" id="PTHR31008">
    <property type="entry name" value="COP1-INTERACTING PROTEIN-RELATED"/>
    <property type="match status" value="1"/>
</dbReference>
<feature type="compositionally biased region" description="Polar residues" evidence="1">
    <location>
        <begin position="998"/>
        <end position="1016"/>
    </location>
</feature>
<dbReference type="Proteomes" id="UP001419268">
    <property type="component" value="Unassembled WGS sequence"/>
</dbReference>
<dbReference type="EMBL" id="JBBNAG010000005">
    <property type="protein sequence ID" value="KAK9131694.1"/>
    <property type="molecule type" value="Genomic_DNA"/>
</dbReference>
<feature type="compositionally biased region" description="Acidic residues" evidence="1">
    <location>
        <begin position="453"/>
        <end position="468"/>
    </location>
</feature>
<gene>
    <name evidence="2" type="ORF">Scep_011222</name>
</gene>
<protein>
    <recommendedName>
        <fullName evidence="4">COP1-interacting protein 7</fullName>
    </recommendedName>
</protein>
<feature type="compositionally biased region" description="Basic and acidic residues" evidence="1">
    <location>
        <begin position="378"/>
        <end position="390"/>
    </location>
</feature>
<feature type="compositionally biased region" description="Basic residues" evidence="1">
    <location>
        <begin position="419"/>
        <end position="433"/>
    </location>
</feature>
<evidence type="ECO:0000313" key="3">
    <source>
        <dbReference type="Proteomes" id="UP001419268"/>
    </source>
</evidence>
<dbReference type="AlphaFoldDB" id="A0AAP0P689"/>
<proteinExistence type="predicted"/>
<feature type="region of interest" description="Disordered" evidence="1">
    <location>
        <begin position="359"/>
        <end position="534"/>
    </location>
</feature>
<feature type="compositionally biased region" description="Low complexity" evidence="1">
    <location>
        <begin position="1145"/>
        <end position="1155"/>
    </location>
</feature>
<feature type="compositionally biased region" description="Basic residues" evidence="1">
    <location>
        <begin position="367"/>
        <end position="377"/>
    </location>
</feature>
<evidence type="ECO:0008006" key="4">
    <source>
        <dbReference type="Google" id="ProtNLM"/>
    </source>
</evidence>
<evidence type="ECO:0000256" key="1">
    <source>
        <dbReference type="SAM" id="MobiDB-lite"/>
    </source>
</evidence>